<dbReference type="GO" id="GO:0030246">
    <property type="term" value="F:carbohydrate binding"/>
    <property type="evidence" value="ECO:0007669"/>
    <property type="project" value="UniProtKB-KW"/>
</dbReference>
<reference evidence="5" key="1">
    <citation type="submission" date="2021-01" db="EMBL/GenBank/DDBJ databases">
        <authorList>
            <person name="Corre E."/>
            <person name="Pelletier E."/>
            <person name="Niang G."/>
            <person name="Scheremetjew M."/>
            <person name="Finn R."/>
            <person name="Kale V."/>
            <person name="Holt S."/>
            <person name="Cochrane G."/>
            <person name="Meng A."/>
            <person name="Brown T."/>
            <person name="Cohen L."/>
        </authorList>
    </citation>
    <scope>NUCLEOTIDE SEQUENCE</scope>
    <source>
        <strain evidence="5">CCAP 955/1</strain>
    </source>
</reference>
<dbReference type="InterPro" id="IPR051136">
    <property type="entry name" value="Intracellular_Lectin-GPT"/>
</dbReference>
<evidence type="ECO:0000256" key="3">
    <source>
        <dbReference type="SAM" id="SignalP"/>
    </source>
</evidence>
<feature type="compositionally biased region" description="Polar residues" evidence="2">
    <location>
        <begin position="407"/>
        <end position="416"/>
    </location>
</feature>
<feature type="domain" description="Legume lectin" evidence="4">
    <location>
        <begin position="114"/>
        <end position="363"/>
    </location>
</feature>
<dbReference type="SUPFAM" id="SSF49899">
    <property type="entry name" value="Concanavalin A-like lectins/glucanases"/>
    <property type="match status" value="1"/>
</dbReference>
<evidence type="ECO:0000259" key="4">
    <source>
        <dbReference type="Pfam" id="PF00139"/>
    </source>
</evidence>
<dbReference type="PANTHER" id="PTHR12223">
    <property type="entry name" value="VESICULAR MANNOSE-BINDING LECTIN"/>
    <property type="match status" value="1"/>
</dbReference>
<name>A0A7S3GU82_9STRA</name>
<keyword evidence="3" id="KW-0732">Signal</keyword>
<keyword evidence="1" id="KW-0430">Lectin</keyword>
<feature type="signal peptide" evidence="3">
    <location>
        <begin position="1"/>
        <end position="23"/>
    </location>
</feature>
<dbReference type="InterPro" id="IPR013320">
    <property type="entry name" value="ConA-like_dom_sf"/>
</dbReference>
<evidence type="ECO:0000313" key="5">
    <source>
        <dbReference type="EMBL" id="CAE0276635.1"/>
    </source>
</evidence>
<dbReference type="InterPro" id="IPR056573">
    <property type="entry name" value="Lectin_L-type_dom"/>
</dbReference>
<dbReference type="Pfam" id="PF00139">
    <property type="entry name" value="Lectin_legB"/>
    <property type="match status" value="1"/>
</dbReference>
<evidence type="ECO:0000256" key="1">
    <source>
        <dbReference type="ARBA" id="ARBA00022734"/>
    </source>
</evidence>
<dbReference type="PANTHER" id="PTHR12223:SF19">
    <property type="entry name" value="LEGUME LECTIN DOMAIN-CONTAINING PROTEIN"/>
    <property type="match status" value="1"/>
</dbReference>
<protein>
    <recommendedName>
        <fullName evidence="4">Legume lectin domain-containing protein</fullName>
    </recommendedName>
</protein>
<gene>
    <name evidence="5" type="ORF">SELO1098_LOCUS5465</name>
</gene>
<sequence length="447" mass="49387">MDYRVRLDRFCVFLSLFCVLANASFVYRDFNETDGIHFNGAAGTTRCFNDTLEAYGDYQGDADRFNEDVLTEIGETTVLISESTVETNEDFRNNETDNTLAGFIHRSGTKSAPNRCAGRIRLTPSGPSKAGSIFFVDQAPVNNGFDTYFTFQVTDHSKQCTVNKDQYFSQFSHRTCSVHGADGLAFVVQNSPSKTRIVGKVGEQMGFGGIPNSLAIAFDTWQNQGEDSLNVDHVSVQSRGVLENDALELGLLGVPRAHDIADGEIHLARIVYYNDLKPEYFDKLVASDSLLPYLKDNGEQKRVGTLVVYMDEGVAEDVPLLALPINLSLLLDLPIDKAYVGFTSSTGRFYEKHDILSWTFCDQPPCDAPTLADFDYHQTSKFTASKRRNFTPGPGFGGGDTSGFPTKNKSPDTTTFGLPVESWSKSRNFGLATDASNQIPPETLYRN</sequence>
<dbReference type="EMBL" id="HBIC01011017">
    <property type="protein sequence ID" value="CAE0276635.1"/>
    <property type="molecule type" value="Transcribed_RNA"/>
</dbReference>
<dbReference type="Gene3D" id="2.60.120.200">
    <property type="match status" value="1"/>
</dbReference>
<evidence type="ECO:0000256" key="2">
    <source>
        <dbReference type="SAM" id="MobiDB-lite"/>
    </source>
</evidence>
<feature type="region of interest" description="Disordered" evidence="2">
    <location>
        <begin position="387"/>
        <end position="420"/>
    </location>
</feature>
<dbReference type="AlphaFoldDB" id="A0A7S3GU82"/>
<proteinExistence type="predicted"/>
<accession>A0A7S3GU82</accession>
<organism evidence="5">
    <name type="scientific">Spumella elongata</name>
    <dbReference type="NCBI Taxonomy" id="89044"/>
    <lineage>
        <taxon>Eukaryota</taxon>
        <taxon>Sar</taxon>
        <taxon>Stramenopiles</taxon>
        <taxon>Ochrophyta</taxon>
        <taxon>Chrysophyceae</taxon>
        <taxon>Chromulinales</taxon>
        <taxon>Chromulinaceae</taxon>
        <taxon>Spumella</taxon>
    </lineage>
</organism>
<dbReference type="InterPro" id="IPR001220">
    <property type="entry name" value="Legume_lectin_dom"/>
</dbReference>
<feature type="chain" id="PRO_5030639871" description="Legume lectin domain-containing protein" evidence="3">
    <location>
        <begin position="24"/>
        <end position="447"/>
    </location>
</feature>
<dbReference type="CDD" id="cd01951">
    <property type="entry name" value="lectin_L-type"/>
    <property type="match status" value="1"/>
</dbReference>